<dbReference type="Proteomes" id="UP001431783">
    <property type="component" value="Unassembled WGS sequence"/>
</dbReference>
<dbReference type="AlphaFoldDB" id="A0AAW1UNS3"/>
<evidence type="ECO:0008006" key="3">
    <source>
        <dbReference type="Google" id="ProtNLM"/>
    </source>
</evidence>
<reference evidence="1 2" key="1">
    <citation type="submission" date="2023-03" db="EMBL/GenBank/DDBJ databases">
        <title>Genome insight into feeding habits of ladybird beetles.</title>
        <authorList>
            <person name="Li H.-S."/>
            <person name="Huang Y.-H."/>
            <person name="Pang H."/>
        </authorList>
    </citation>
    <scope>NUCLEOTIDE SEQUENCE [LARGE SCALE GENOMIC DNA]</scope>
    <source>
        <strain evidence="1">SYSU_2023b</strain>
        <tissue evidence="1">Whole body</tissue>
    </source>
</reference>
<name>A0AAW1UNS3_9CUCU</name>
<organism evidence="1 2">
    <name type="scientific">Henosepilachna vigintioctopunctata</name>
    <dbReference type="NCBI Taxonomy" id="420089"/>
    <lineage>
        <taxon>Eukaryota</taxon>
        <taxon>Metazoa</taxon>
        <taxon>Ecdysozoa</taxon>
        <taxon>Arthropoda</taxon>
        <taxon>Hexapoda</taxon>
        <taxon>Insecta</taxon>
        <taxon>Pterygota</taxon>
        <taxon>Neoptera</taxon>
        <taxon>Endopterygota</taxon>
        <taxon>Coleoptera</taxon>
        <taxon>Polyphaga</taxon>
        <taxon>Cucujiformia</taxon>
        <taxon>Coccinelloidea</taxon>
        <taxon>Coccinellidae</taxon>
        <taxon>Epilachninae</taxon>
        <taxon>Epilachnini</taxon>
        <taxon>Henosepilachna</taxon>
    </lineage>
</organism>
<evidence type="ECO:0000313" key="2">
    <source>
        <dbReference type="Proteomes" id="UP001431783"/>
    </source>
</evidence>
<comment type="caution">
    <text evidence="1">The sequence shown here is derived from an EMBL/GenBank/DDBJ whole genome shotgun (WGS) entry which is preliminary data.</text>
</comment>
<dbReference type="EMBL" id="JARQZJ010000069">
    <property type="protein sequence ID" value="KAK9881600.1"/>
    <property type="molecule type" value="Genomic_DNA"/>
</dbReference>
<evidence type="ECO:0000313" key="1">
    <source>
        <dbReference type="EMBL" id="KAK9881600.1"/>
    </source>
</evidence>
<protein>
    <recommendedName>
        <fullName evidence="3">Reverse transcriptase domain-containing protein</fullName>
    </recommendedName>
</protein>
<keyword evidence="2" id="KW-1185">Reference proteome</keyword>
<proteinExistence type="predicted"/>
<gene>
    <name evidence="1" type="ORF">WA026_016470</name>
</gene>
<accession>A0AAW1UNS3</accession>
<sequence>MPRGDVEDPQKKQENIFTKLSCTYSLRKVKYIPNGRLRAKYFLFELAMLCKGRSHDVVILSNINEEFQKLIDIITKEGDEFGLKLNKDKTNTMGLTKGINNLGTTITKTTKE</sequence>